<dbReference type="EMBL" id="GBXM01043014">
    <property type="protein sequence ID" value="JAH65563.1"/>
    <property type="molecule type" value="Transcribed_RNA"/>
</dbReference>
<reference evidence="1" key="2">
    <citation type="journal article" date="2015" name="Fish Shellfish Immunol.">
        <title>Early steps in the European eel (Anguilla anguilla)-Vibrio vulnificus interaction in the gills: Role of the RtxA13 toxin.</title>
        <authorList>
            <person name="Callol A."/>
            <person name="Pajuelo D."/>
            <person name="Ebbesson L."/>
            <person name="Teles M."/>
            <person name="MacKenzie S."/>
            <person name="Amaro C."/>
        </authorList>
    </citation>
    <scope>NUCLEOTIDE SEQUENCE</scope>
</reference>
<reference evidence="1" key="1">
    <citation type="submission" date="2014-11" db="EMBL/GenBank/DDBJ databases">
        <authorList>
            <person name="Amaro Gonzalez C."/>
        </authorList>
    </citation>
    <scope>NUCLEOTIDE SEQUENCE</scope>
</reference>
<protein>
    <submittedName>
        <fullName evidence="1">Uncharacterized protein</fullName>
    </submittedName>
</protein>
<dbReference type="AlphaFoldDB" id="A0A0E9UKQ9"/>
<organism evidence="1">
    <name type="scientific">Anguilla anguilla</name>
    <name type="common">European freshwater eel</name>
    <name type="synonym">Muraena anguilla</name>
    <dbReference type="NCBI Taxonomy" id="7936"/>
    <lineage>
        <taxon>Eukaryota</taxon>
        <taxon>Metazoa</taxon>
        <taxon>Chordata</taxon>
        <taxon>Craniata</taxon>
        <taxon>Vertebrata</taxon>
        <taxon>Euteleostomi</taxon>
        <taxon>Actinopterygii</taxon>
        <taxon>Neopterygii</taxon>
        <taxon>Teleostei</taxon>
        <taxon>Anguilliformes</taxon>
        <taxon>Anguillidae</taxon>
        <taxon>Anguilla</taxon>
    </lineage>
</organism>
<proteinExistence type="predicted"/>
<accession>A0A0E9UKQ9</accession>
<sequence>MVCCGHWTFFERPHGLYTPTHCITAVSSISSSKAVSYS</sequence>
<name>A0A0E9UKQ9_ANGAN</name>
<evidence type="ECO:0000313" key="1">
    <source>
        <dbReference type="EMBL" id="JAH65563.1"/>
    </source>
</evidence>